<dbReference type="EMBL" id="QRZM01000002">
    <property type="protein sequence ID" value="RGV77571.1"/>
    <property type="molecule type" value="Genomic_DNA"/>
</dbReference>
<reference evidence="1 2" key="1">
    <citation type="submission" date="2018-08" db="EMBL/GenBank/DDBJ databases">
        <title>A genome reference for cultivated species of the human gut microbiota.</title>
        <authorList>
            <person name="Zou Y."/>
            <person name="Xue W."/>
            <person name="Luo G."/>
        </authorList>
    </citation>
    <scope>NUCLEOTIDE SEQUENCE [LARGE SCALE GENOMIC DNA]</scope>
    <source>
        <strain evidence="1 2">AF14-18</strain>
    </source>
</reference>
<accession>A0A412ZBS2</accession>
<sequence length="98" mass="11218">MKVSEITIKDICQQIRTEDAYLTEEDRQYLEILLPAAMDYVKGYTGLDEAAIDIHEDITIAVLVLVSDMYDNRQMTVDKNNVNRVVDTILGMYCVNLL</sequence>
<comment type="caution">
    <text evidence="1">The sequence shown here is derived from an EMBL/GenBank/DDBJ whole genome shotgun (WGS) entry which is preliminary data.</text>
</comment>
<protein>
    <submittedName>
        <fullName evidence="1">Phage gp6-like head-tail connector protein</fullName>
    </submittedName>
</protein>
<evidence type="ECO:0000313" key="2">
    <source>
        <dbReference type="Proteomes" id="UP000284543"/>
    </source>
</evidence>
<dbReference type="CDD" id="cd08054">
    <property type="entry name" value="gp6"/>
    <property type="match status" value="1"/>
</dbReference>
<dbReference type="InterPro" id="IPR006450">
    <property type="entry name" value="Phage_HK97_gp6-like"/>
</dbReference>
<organism evidence="1 2">
    <name type="scientific">Enterocloster bolteae</name>
    <dbReference type="NCBI Taxonomy" id="208479"/>
    <lineage>
        <taxon>Bacteria</taxon>
        <taxon>Bacillati</taxon>
        <taxon>Bacillota</taxon>
        <taxon>Clostridia</taxon>
        <taxon>Lachnospirales</taxon>
        <taxon>Lachnospiraceae</taxon>
        <taxon>Enterocloster</taxon>
    </lineage>
</organism>
<name>A0A412ZBS2_9FIRM</name>
<dbReference type="Gene3D" id="1.10.3230.30">
    <property type="entry name" value="Phage gp6-like head-tail connector protein"/>
    <property type="match status" value="1"/>
</dbReference>
<dbReference type="Pfam" id="PF05135">
    <property type="entry name" value="Phage_connect_1"/>
    <property type="match status" value="1"/>
</dbReference>
<dbReference type="RefSeq" id="WP_118018121.1">
    <property type="nucleotide sequence ID" value="NZ_QRZM01000002.1"/>
</dbReference>
<dbReference type="InterPro" id="IPR021146">
    <property type="entry name" value="Phage_gp6-like_head-tail"/>
</dbReference>
<proteinExistence type="predicted"/>
<dbReference type="NCBIfam" id="TIGR01560">
    <property type="entry name" value="put_DNA_pack"/>
    <property type="match status" value="1"/>
</dbReference>
<dbReference type="AlphaFoldDB" id="A0A412ZBS2"/>
<evidence type="ECO:0000313" key="1">
    <source>
        <dbReference type="EMBL" id="RGV77571.1"/>
    </source>
</evidence>
<gene>
    <name evidence="1" type="ORF">DWW02_07880</name>
</gene>
<dbReference type="Proteomes" id="UP000284543">
    <property type="component" value="Unassembled WGS sequence"/>
</dbReference>